<feature type="domain" description="Ribosome maturation protein SDO1/SBDS central" evidence="4">
    <location>
        <begin position="101"/>
        <end position="160"/>
    </location>
</feature>
<dbReference type="NCBIfam" id="TIGR00291">
    <property type="entry name" value="RNA_SBDS"/>
    <property type="match status" value="1"/>
</dbReference>
<evidence type="ECO:0000256" key="1">
    <source>
        <dbReference type="ARBA" id="ARBA00007433"/>
    </source>
</evidence>
<dbReference type="SUPFAM" id="SSF109728">
    <property type="entry name" value="Hypothetical protein AF0491, middle domain"/>
    <property type="match status" value="1"/>
</dbReference>
<evidence type="ECO:0000259" key="5">
    <source>
        <dbReference type="Pfam" id="PF20268"/>
    </source>
</evidence>
<dbReference type="Gene3D" id="1.10.10.900">
    <property type="entry name" value="SBDS protein C-terminal domain, subdomain 1"/>
    <property type="match status" value="1"/>
</dbReference>
<evidence type="ECO:0000313" key="7">
    <source>
        <dbReference type="EMBL" id="MBS3059704.1"/>
    </source>
</evidence>
<dbReference type="InterPro" id="IPR037188">
    <property type="entry name" value="Sdo1/SBDS_central_sf"/>
</dbReference>
<reference evidence="6" key="1">
    <citation type="journal article" date="2020" name="bioRxiv">
        <title>A rank-normalized archaeal taxonomy based on genome phylogeny resolves widespread incomplete and uneven classifications.</title>
        <authorList>
            <person name="Rinke C."/>
            <person name="Chuvochina M."/>
            <person name="Mussig A.J."/>
            <person name="Chaumeil P.-A."/>
            <person name="Waite D.W."/>
            <person name="Whitman W.B."/>
            <person name="Parks D.H."/>
            <person name="Hugenholtz P."/>
        </authorList>
    </citation>
    <scope>NUCLEOTIDE SEQUENCE</scope>
    <source>
        <strain evidence="6">UBA10011</strain>
    </source>
</reference>
<dbReference type="Proteomes" id="UP000577419">
    <property type="component" value="Unassembled WGS sequence"/>
</dbReference>
<dbReference type="AlphaFoldDB" id="A0A7J4ISN8"/>
<evidence type="ECO:0000259" key="4">
    <source>
        <dbReference type="Pfam" id="PF09377"/>
    </source>
</evidence>
<dbReference type="Pfam" id="PF09377">
    <property type="entry name" value="SBDS_domain_II"/>
    <property type="match status" value="1"/>
</dbReference>
<dbReference type="Gene3D" id="3.30.1250.10">
    <property type="entry name" value="Ribosome maturation protein SBDS, N-terminal domain"/>
    <property type="match status" value="1"/>
</dbReference>
<dbReference type="InterPro" id="IPR039100">
    <property type="entry name" value="Sdo1/SBDS-like"/>
</dbReference>
<dbReference type="InterPro" id="IPR046928">
    <property type="entry name" value="SDO1/SBDS_C"/>
</dbReference>
<gene>
    <name evidence="6" type="ORF">HA237_00550</name>
    <name evidence="7" type="ORF">J4224_04755</name>
</gene>
<dbReference type="InterPro" id="IPR018023">
    <property type="entry name" value="Ribosome_mat_SBDS_CS"/>
</dbReference>
<dbReference type="InterPro" id="IPR019783">
    <property type="entry name" value="SDO1/SBDS_N"/>
</dbReference>
<dbReference type="PANTHER" id="PTHR10927">
    <property type="entry name" value="RIBOSOME MATURATION PROTEIN SBDS"/>
    <property type="match status" value="1"/>
</dbReference>
<dbReference type="EMBL" id="DUFG01000004">
    <property type="protein sequence ID" value="HIH07840.1"/>
    <property type="molecule type" value="Genomic_DNA"/>
</dbReference>
<proteinExistence type="inferred from homology"/>
<evidence type="ECO:0000313" key="8">
    <source>
        <dbReference type="Proteomes" id="UP000577419"/>
    </source>
</evidence>
<dbReference type="EMBL" id="JAGVWF010000069">
    <property type="protein sequence ID" value="MBS3059704.1"/>
    <property type="molecule type" value="Genomic_DNA"/>
</dbReference>
<dbReference type="PANTHER" id="PTHR10927:SF4">
    <property type="entry name" value="RIBOSOME MATURATION PROTEIN SDO1 HOMOLOG"/>
    <property type="match status" value="1"/>
</dbReference>
<sequence>MVKLEDAVIARFEKQGEKFEMLVDPYLAMDLKNGKEVNFDELLAVDTVFKDAKKGEEKKEEQVKAAFGSTDVKTVARKIIGQGEVQLTTQQRREIAEKKRRELINFIARNAINPQTNGPHPVSRIENAIEEAKVSIDLNRGIAEQAPIVLKAIKRLIPISMDKLRLAVKVPAAYAARASGILHKYELMKEEWQTDGSIVAVLEVPAGIKQELFSELNSLTHGNFESKILEETK</sequence>
<dbReference type="InterPro" id="IPR018978">
    <property type="entry name" value="SDO1/SBDS_central"/>
</dbReference>
<evidence type="ECO:0000256" key="2">
    <source>
        <dbReference type="ARBA" id="ARBA00015892"/>
    </source>
</evidence>
<accession>A0A7J4ISN8</accession>
<dbReference type="InterPro" id="IPR002140">
    <property type="entry name" value="Sdo1/SBDS"/>
</dbReference>
<feature type="domain" description="Ribosome maturation protein SDO1/SBDS C-terminal" evidence="5">
    <location>
        <begin position="165"/>
        <end position="230"/>
    </location>
</feature>
<name>A0A7J4ISN8_9ARCH</name>
<evidence type="ECO:0000313" key="6">
    <source>
        <dbReference type="EMBL" id="HIH07840.1"/>
    </source>
</evidence>
<dbReference type="GO" id="GO:0042256">
    <property type="term" value="P:cytosolic ribosome assembly"/>
    <property type="evidence" value="ECO:0007669"/>
    <property type="project" value="InterPro"/>
</dbReference>
<dbReference type="Gene3D" id="3.30.70.240">
    <property type="match status" value="1"/>
</dbReference>
<reference evidence="7" key="2">
    <citation type="submission" date="2021-03" db="EMBL/GenBank/DDBJ databases">
        <authorList>
            <person name="Jaffe A."/>
        </authorList>
    </citation>
    <scope>NUCLEOTIDE SEQUENCE</scope>
    <source>
        <strain evidence="7">RIFCSPHIGHO2_01_FULL_GW2011_AR10_43_9</strain>
    </source>
</reference>
<dbReference type="Pfam" id="PF01172">
    <property type="entry name" value="SBDS_N"/>
    <property type="match status" value="1"/>
</dbReference>
<dbReference type="InterPro" id="IPR036786">
    <property type="entry name" value="Ribosome_mat_SBDS_N_sf"/>
</dbReference>
<dbReference type="SUPFAM" id="SSF54980">
    <property type="entry name" value="EF-G C-terminal domain-like"/>
    <property type="match status" value="1"/>
</dbReference>
<dbReference type="Proteomes" id="UP000683213">
    <property type="component" value="Unassembled WGS sequence"/>
</dbReference>
<reference evidence="7" key="3">
    <citation type="submission" date="2021-05" db="EMBL/GenBank/DDBJ databases">
        <title>Protein family content uncovers lineage relationships and bacterial pathway maintenance mechanisms in DPANN archaea.</title>
        <authorList>
            <person name="Castelle C.J."/>
            <person name="Meheust R."/>
            <person name="Jaffe A.L."/>
            <person name="Seitz K."/>
            <person name="Gong X."/>
            <person name="Baker B.J."/>
            <person name="Banfield J.F."/>
        </authorList>
    </citation>
    <scope>NUCLEOTIDE SEQUENCE</scope>
    <source>
        <strain evidence="7">RIFCSPHIGHO2_01_FULL_GW2011_AR10_43_9</strain>
    </source>
</reference>
<comment type="caution">
    <text evidence="6">The sequence shown here is derived from an EMBL/GenBank/DDBJ whole genome shotgun (WGS) entry which is preliminary data.</text>
</comment>
<comment type="similarity">
    <text evidence="1">Belongs to the SDO1/SBDS family.</text>
</comment>
<dbReference type="SUPFAM" id="SSF89895">
    <property type="entry name" value="FYSH domain"/>
    <property type="match status" value="1"/>
</dbReference>
<dbReference type="InterPro" id="IPR035647">
    <property type="entry name" value="EFG_III/V"/>
</dbReference>
<protein>
    <recommendedName>
        <fullName evidence="2">Ribosome maturation protein SDO1 homolog</fullName>
    </recommendedName>
</protein>
<dbReference type="Pfam" id="PF20268">
    <property type="entry name" value="SBDS_C"/>
    <property type="match status" value="1"/>
</dbReference>
<feature type="domain" description="Ribosome maturation protein SDO1/SBDS N-terminal" evidence="3">
    <location>
        <begin position="7"/>
        <end position="93"/>
    </location>
</feature>
<organism evidence="6 8">
    <name type="scientific">Candidatus Iainarchaeum sp</name>
    <dbReference type="NCBI Taxonomy" id="3101447"/>
    <lineage>
        <taxon>Archaea</taxon>
        <taxon>Candidatus Iainarchaeota</taxon>
        <taxon>Candidatus Iainarchaeia</taxon>
        <taxon>Candidatus Iainarchaeales</taxon>
        <taxon>Candidatus Iainarchaeaceae</taxon>
        <taxon>Candidatus Iainarchaeum</taxon>
    </lineage>
</organism>
<evidence type="ECO:0000259" key="3">
    <source>
        <dbReference type="Pfam" id="PF01172"/>
    </source>
</evidence>
<dbReference type="PROSITE" id="PS01267">
    <property type="entry name" value="UPF0023"/>
    <property type="match status" value="1"/>
</dbReference>